<dbReference type="InterPro" id="IPR015942">
    <property type="entry name" value="Asp/Glu/hydantoin_racemase"/>
</dbReference>
<dbReference type="Gene3D" id="3.40.50.1860">
    <property type="match status" value="2"/>
</dbReference>
<dbReference type="PANTHER" id="PTHR21198:SF7">
    <property type="entry name" value="ASPARTATE-GLUTAMATE RACEMASE FAMILY"/>
    <property type="match status" value="1"/>
</dbReference>
<dbReference type="SUPFAM" id="SSF53681">
    <property type="entry name" value="Aspartate/glutamate racemase"/>
    <property type="match status" value="2"/>
</dbReference>
<evidence type="ECO:0000256" key="2">
    <source>
        <dbReference type="ARBA" id="ARBA00023235"/>
    </source>
</evidence>
<dbReference type="Pfam" id="PF01177">
    <property type="entry name" value="Asp_Glu_race"/>
    <property type="match status" value="1"/>
</dbReference>
<proteinExistence type="inferred from homology"/>
<dbReference type="EMBL" id="UINC01022111">
    <property type="protein sequence ID" value="SVA91058.1"/>
    <property type="molecule type" value="Genomic_DNA"/>
</dbReference>
<dbReference type="NCBIfam" id="TIGR00035">
    <property type="entry name" value="asp_race"/>
    <property type="match status" value="1"/>
</dbReference>
<reference evidence="3" key="1">
    <citation type="submission" date="2018-05" db="EMBL/GenBank/DDBJ databases">
        <authorList>
            <person name="Lanie J.A."/>
            <person name="Ng W.-L."/>
            <person name="Kazmierczak K.M."/>
            <person name="Andrzejewski T.M."/>
            <person name="Davidsen T.M."/>
            <person name="Wayne K.J."/>
            <person name="Tettelin H."/>
            <person name="Glass J.I."/>
            <person name="Rusch D."/>
            <person name="Podicherti R."/>
            <person name="Tsui H.-C.T."/>
            <person name="Winkler M.E."/>
        </authorList>
    </citation>
    <scope>NUCLEOTIDE SEQUENCE</scope>
</reference>
<evidence type="ECO:0000313" key="3">
    <source>
        <dbReference type="EMBL" id="SVA91058.1"/>
    </source>
</evidence>
<evidence type="ECO:0000256" key="1">
    <source>
        <dbReference type="ARBA" id="ARBA00007847"/>
    </source>
</evidence>
<dbReference type="InterPro" id="IPR004380">
    <property type="entry name" value="Asp_race"/>
</dbReference>
<dbReference type="AlphaFoldDB" id="A0A381ZP21"/>
<organism evidence="3">
    <name type="scientific">marine metagenome</name>
    <dbReference type="NCBI Taxonomy" id="408172"/>
    <lineage>
        <taxon>unclassified sequences</taxon>
        <taxon>metagenomes</taxon>
        <taxon>ecological metagenomes</taxon>
    </lineage>
</organism>
<dbReference type="GO" id="GO:0047661">
    <property type="term" value="F:amino-acid racemase activity"/>
    <property type="evidence" value="ECO:0007669"/>
    <property type="project" value="InterPro"/>
</dbReference>
<keyword evidence="2" id="KW-0413">Isomerase</keyword>
<evidence type="ECO:0008006" key="4">
    <source>
        <dbReference type="Google" id="ProtNLM"/>
    </source>
</evidence>
<comment type="similarity">
    <text evidence="1">Belongs to the aspartate/glutamate racemases family.</text>
</comment>
<dbReference type="InterPro" id="IPR001920">
    <property type="entry name" value="Asp/Glu_race"/>
</dbReference>
<dbReference type="PANTHER" id="PTHR21198">
    <property type="entry name" value="GLUTAMATE RACEMASE"/>
    <property type="match status" value="1"/>
</dbReference>
<name>A0A381ZP21_9ZZZZ</name>
<dbReference type="InterPro" id="IPR018187">
    <property type="entry name" value="Asp/Glu_racemase_AS_1"/>
</dbReference>
<dbReference type="PROSITE" id="PS00923">
    <property type="entry name" value="ASP_GLU_RACEMASE_1"/>
    <property type="match status" value="1"/>
</dbReference>
<sequence length="233" mass="26926">MIGILGGMGTQAGLDFCNKLAILNRGKSDQKYPMFILYNKSKIPKRPENLKKYYNVLKSLIEGCRLLQKNKCKFIVMPCNTAHYWRDDLQKKIKIPILNIPKEVFLHTKRNCKRGSKIGILCTEATLKTKVYNRYFDNDFELVSPSKSLQKRCVNKAIKFVKMGKVKDAEKVIRPAINYLIKIKCKKIILGCTELPIAIFAYKSFKKIKESKIFIDPNLLLASVSMQKYKSKY</sequence>
<gene>
    <name evidence="3" type="ORF">METZ01_LOCUS143912</name>
</gene>
<accession>A0A381ZP21</accession>
<protein>
    <recommendedName>
        <fullName evidence="4">Aspartate racemase</fullName>
    </recommendedName>
</protein>